<protein>
    <submittedName>
        <fullName evidence="2">Uncharacterized protein</fullName>
    </submittedName>
</protein>
<sequence>MLYFLLLYFSSFDRSRKRLILIESVILVLVLVNVNVNVNVNVKKVQKRREKRKVEVVEFMYPRSLGRITNCLSGLEAFTLVTYLSLYVFIASIGERVRYKIDISNKAFTSVLLRDKSITIVFYNYYSPL</sequence>
<dbReference type="RefSeq" id="XP_024716941.1">
    <property type="nucleotide sequence ID" value="XM_024866025.1"/>
</dbReference>
<reference evidence="2 3" key="1">
    <citation type="journal article" date="2018" name="New Phytol.">
        <title>Comparative genomics and transcriptomics depict ericoid mycorrhizal fungi as versatile saprotrophs and plant mutualists.</title>
        <authorList>
            <person name="Martino E."/>
            <person name="Morin E."/>
            <person name="Grelet G.A."/>
            <person name="Kuo A."/>
            <person name="Kohler A."/>
            <person name="Daghino S."/>
            <person name="Barry K.W."/>
            <person name="Cichocki N."/>
            <person name="Clum A."/>
            <person name="Dockter R.B."/>
            <person name="Hainaut M."/>
            <person name="Kuo R.C."/>
            <person name="LaButti K."/>
            <person name="Lindahl B.D."/>
            <person name="Lindquist E.A."/>
            <person name="Lipzen A."/>
            <person name="Khouja H.R."/>
            <person name="Magnuson J."/>
            <person name="Murat C."/>
            <person name="Ohm R.A."/>
            <person name="Singer S.W."/>
            <person name="Spatafora J.W."/>
            <person name="Wang M."/>
            <person name="Veneault-Fourrey C."/>
            <person name="Henrissat B."/>
            <person name="Grigoriev I.V."/>
            <person name="Martin F.M."/>
            <person name="Perotto S."/>
        </authorList>
    </citation>
    <scope>NUCLEOTIDE SEQUENCE [LARGE SCALE GENOMIC DNA]</scope>
    <source>
        <strain evidence="2 3">ATCC 22711</strain>
    </source>
</reference>
<dbReference type="EMBL" id="KZ679018">
    <property type="protein sequence ID" value="PSS08543.1"/>
    <property type="molecule type" value="Genomic_DNA"/>
</dbReference>
<evidence type="ECO:0000256" key="1">
    <source>
        <dbReference type="SAM" id="Phobius"/>
    </source>
</evidence>
<evidence type="ECO:0000313" key="3">
    <source>
        <dbReference type="Proteomes" id="UP000241818"/>
    </source>
</evidence>
<dbReference type="InParanoid" id="A0A2T3AQK5"/>
<dbReference type="GeneID" id="36574106"/>
<name>A0A2T3AQK5_AMORE</name>
<dbReference type="Proteomes" id="UP000241818">
    <property type="component" value="Unassembled WGS sequence"/>
</dbReference>
<keyword evidence="1" id="KW-0812">Transmembrane</keyword>
<feature type="transmembrane region" description="Helical" evidence="1">
    <location>
        <begin position="20"/>
        <end position="42"/>
    </location>
</feature>
<proteinExistence type="predicted"/>
<accession>A0A2T3AQK5</accession>
<dbReference type="AlphaFoldDB" id="A0A2T3AQK5"/>
<keyword evidence="3" id="KW-1185">Reference proteome</keyword>
<evidence type="ECO:0000313" key="2">
    <source>
        <dbReference type="EMBL" id="PSS08543.1"/>
    </source>
</evidence>
<keyword evidence="1" id="KW-0472">Membrane</keyword>
<keyword evidence="1" id="KW-1133">Transmembrane helix</keyword>
<gene>
    <name evidence="2" type="ORF">M430DRAFT_31264</name>
</gene>
<organism evidence="2 3">
    <name type="scientific">Amorphotheca resinae ATCC 22711</name>
    <dbReference type="NCBI Taxonomy" id="857342"/>
    <lineage>
        <taxon>Eukaryota</taxon>
        <taxon>Fungi</taxon>
        <taxon>Dikarya</taxon>
        <taxon>Ascomycota</taxon>
        <taxon>Pezizomycotina</taxon>
        <taxon>Leotiomycetes</taxon>
        <taxon>Helotiales</taxon>
        <taxon>Amorphothecaceae</taxon>
        <taxon>Amorphotheca</taxon>
    </lineage>
</organism>